<dbReference type="STRING" id="1851148.SMSP2_00618"/>
<gene>
    <name evidence="1" type="ORF">SMSP2_00618</name>
</gene>
<organism evidence="1 2">
    <name type="scientific">Limihaloglobus sulfuriphilus</name>
    <dbReference type="NCBI Taxonomy" id="1851148"/>
    <lineage>
        <taxon>Bacteria</taxon>
        <taxon>Pseudomonadati</taxon>
        <taxon>Planctomycetota</taxon>
        <taxon>Phycisphaerae</taxon>
        <taxon>Sedimentisphaerales</taxon>
        <taxon>Sedimentisphaeraceae</taxon>
        <taxon>Limihaloglobus</taxon>
    </lineage>
</organism>
<evidence type="ECO:0000313" key="1">
    <source>
        <dbReference type="EMBL" id="AQQ70274.1"/>
    </source>
</evidence>
<name>A0A1Q2MC78_9BACT</name>
<dbReference type="KEGG" id="pbas:SMSP2_00618"/>
<dbReference type="EMBL" id="CP019646">
    <property type="protein sequence ID" value="AQQ70274.1"/>
    <property type="molecule type" value="Genomic_DNA"/>
</dbReference>
<dbReference type="SUPFAM" id="SSF48208">
    <property type="entry name" value="Six-hairpin glycosidases"/>
    <property type="match status" value="1"/>
</dbReference>
<protein>
    <recommendedName>
        <fullName evidence="3">Cellobiose phosphorylase</fullName>
    </recommendedName>
</protein>
<dbReference type="Proteomes" id="UP000188181">
    <property type="component" value="Chromosome"/>
</dbReference>
<dbReference type="GO" id="GO:0005975">
    <property type="term" value="P:carbohydrate metabolic process"/>
    <property type="evidence" value="ECO:0007669"/>
    <property type="project" value="InterPro"/>
</dbReference>
<evidence type="ECO:0008006" key="3">
    <source>
        <dbReference type="Google" id="ProtNLM"/>
    </source>
</evidence>
<sequence>MIMSLYKAEKIQNKNSQTVPDYQLESDGSYRIDGYDRINPFSSFLPGIGGFDGVPLWCLYVNRAQAVASFGVANKDNAIAEFLSATWAYQLTPVQGFRTFCKVNGSFYEPFQNNLTSEISEIKRSMWIEPDRLRLREVNKTAGLQFDVEYFSPVNQPLGSLVRKLKITNIGDQNQSISALDGLAVIVPAGFADFGLKNMRRLNEAYASVKLVGEKAAFYAARVMAHDQAEVVSVNCGNFYTSWVKQDSNLHSIEPFVDPDVIFGSGNDLVTPRNFVCSDSIDRDAQVWENRLPCALTPFDSDLPAGGSIELISMTGHSPNQQILVNHLSGITESGYFERLWHEVRALSDEILLPGFSVSSEPLLDAYNRQNYLDNIARGGVPVLLPSKDGDVPLHVFSRRHGDLERDYNYFELPPQPLSSGPGNYRDICQNRRYDNWFYPQLNEQAIKMFVELIQADGFNPLGIEGYKWKLPASIDAGEFCPVDCDYARAEFSNIFKEAFYPGEILKWLNDNSVVIDNRLEWLKNILGKCEKVLCASGFEGGYWVDHWIYITDMLDAYAAVYPDRIQSLFTGSRDISWYDEGVYVRPRNKKYYLKQGGFIQLDSIEHTPQAIVELPKVSVLAKLCVLMAIKALSFDSECRGIEMEAGRPGWNDSLNGLPALFGSSTCEAAELARMAKWVLDNLEDISDTEFPADTADLIQNALTELSGDEYSWHRSSQIREDYREKIRFNPSMDLKTIKGSVLKNLLEKIYRRAGEAVEKSIDPETGLIHTYFQHEPVDYELEGKPKDYKCLTSEEKVPCKKVLKFKQKTLPLFLEGQVHRLRLINSKEKARQVYRSLRNSPVFDKELEMYKLNECLNSCGDEIGRARTFSRGWFENESIWLHMSYKYLLELVRAGLYEDFYEDARTMLVPFMDPRVYGRSVLENSSFIASSACPDPNARGRGFVARLSGSTAEFIHIWQLLTVGEKPFKLENGQLRFGLTPALPAEWFTNDSRVVNFRGKSTQIPANCFACSLLGNILLVYHNQAGKNTFGEDSAKPVRYLLNENLDVRADEFEGQIAQDIRNRKYSRVDVWLE</sequence>
<reference evidence="2" key="1">
    <citation type="submission" date="2017-02" db="EMBL/GenBank/DDBJ databases">
        <title>Comparative genomics and description of representatives of a novel lineage of planctomycetes thriving in anoxic sediments.</title>
        <authorList>
            <person name="Spring S."/>
            <person name="Bunk B."/>
            <person name="Sproer C."/>
        </authorList>
    </citation>
    <scope>NUCLEOTIDE SEQUENCE [LARGE SCALE GENOMIC DNA]</scope>
    <source>
        <strain evidence="2">SM-Chi-D1</strain>
    </source>
</reference>
<keyword evidence="2" id="KW-1185">Reference proteome</keyword>
<accession>A0A1Q2MC78</accession>
<dbReference type="InterPro" id="IPR008928">
    <property type="entry name" value="6-hairpin_glycosidase_sf"/>
</dbReference>
<proteinExistence type="predicted"/>
<dbReference type="AlphaFoldDB" id="A0A1Q2MC78"/>
<evidence type="ECO:0000313" key="2">
    <source>
        <dbReference type="Proteomes" id="UP000188181"/>
    </source>
</evidence>